<keyword evidence="3" id="KW-1185">Reference proteome</keyword>
<evidence type="ECO:0000313" key="2">
    <source>
        <dbReference type="EMBL" id="MBP3964075.1"/>
    </source>
</evidence>
<dbReference type="Gene3D" id="3.90.1150.200">
    <property type="match status" value="1"/>
</dbReference>
<protein>
    <submittedName>
        <fullName evidence="2">Iron chaperone</fullName>
    </submittedName>
</protein>
<dbReference type="InterPro" id="IPR014922">
    <property type="entry name" value="YdhG-like"/>
</dbReference>
<gene>
    <name evidence="2" type="ORF">I8J30_15265</name>
</gene>
<dbReference type="RefSeq" id="WP_210659054.1">
    <property type="nucleotide sequence ID" value="NZ_JAGKSP010000005.1"/>
</dbReference>
<feature type="domain" description="YdhG-like" evidence="1">
    <location>
        <begin position="16"/>
        <end position="109"/>
    </location>
</feature>
<evidence type="ECO:0000259" key="1">
    <source>
        <dbReference type="Pfam" id="PF08818"/>
    </source>
</evidence>
<organism evidence="2 3">
    <name type="scientific">Paenibacillus lignilyticus</name>
    <dbReference type="NCBI Taxonomy" id="1172615"/>
    <lineage>
        <taxon>Bacteria</taxon>
        <taxon>Bacillati</taxon>
        <taxon>Bacillota</taxon>
        <taxon>Bacilli</taxon>
        <taxon>Bacillales</taxon>
        <taxon>Paenibacillaceae</taxon>
        <taxon>Paenibacillus</taxon>
    </lineage>
</organism>
<comment type="caution">
    <text evidence="2">The sequence shown here is derived from an EMBL/GenBank/DDBJ whole genome shotgun (WGS) entry which is preliminary data.</text>
</comment>
<evidence type="ECO:0000313" key="3">
    <source>
        <dbReference type="Proteomes" id="UP000673394"/>
    </source>
</evidence>
<name>A0ABS5CDL6_9BACL</name>
<dbReference type="Pfam" id="PF08818">
    <property type="entry name" value="DUF1801"/>
    <property type="match status" value="1"/>
</dbReference>
<proteinExistence type="predicted"/>
<dbReference type="Proteomes" id="UP000673394">
    <property type="component" value="Unassembled WGS sequence"/>
</dbReference>
<dbReference type="EMBL" id="JAGKSP010000005">
    <property type="protein sequence ID" value="MBP3964075.1"/>
    <property type="molecule type" value="Genomic_DNA"/>
</dbReference>
<dbReference type="SUPFAM" id="SSF159888">
    <property type="entry name" value="YdhG-like"/>
    <property type="match status" value="1"/>
</dbReference>
<sequence>MEVFADYLDGIENPQHRARTEEVLEWVAKTFPGLEPKFAWKQPMYTDHGTFIIGFSISKQHLAVAPEKAGMNQFADRIKQAGYDQTKLLFRIGWDSPVNYELLEQIIEFNRMDKADCSTFWRI</sequence>
<accession>A0ABS5CDL6</accession>
<reference evidence="2 3" key="1">
    <citation type="submission" date="2021-04" db="EMBL/GenBank/DDBJ databases">
        <title>Paenibacillus sp. DLE-14 whole genome sequence.</title>
        <authorList>
            <person name="Ham Y.J."/>
        </authorList>
    </citation>
    <scope>NUCLEOTIDE SEQUENCE [LARGE SCALE GENOMIC DNA]</scope>
    <source>
        <strain evidence="2 3">DLE-14</strain>
    </source>
</reference>